<dbReference type="GO" id="GO:0031267">
    <property type="term" value="F:small GTPase binding"/>
    <property type="evidence" value="ECO:0007669"/>
    <property type="project" value="TreeGrafter"/>
</dbReference>
<keyword evidence="3" id="KW-0653">Protein transport</keyword>
<evidence type="ECO:0000256" key="2">
    <source>
        <dbReference type="ARBA" id="ARBA00022448"/>
    </source>
</evidence>
<evidence type="ECO:0000256" key="4">
    <source>
        <dbReference type="SAM" id="MobiDB-lite"/>
    </source>
</evidence>
<sequence>MTTTFNHTELFGGAITANIPSNFADVSKIRQVPDNQEVYLDKNGFTSLTFDITERVSHLSTDRDALEYHFADIVAENDTRDVRSVVENEELPNFSPSTPILALTAITKPPPSTVAAKALTPTHTDIHFTLIRLVEQSTDVVITLNTPYFAGDTGAPTPNGTEAGTRQREDEQEVGTMYHQIVMSLAIKDWGLFSGE</sequence>
<dbReference type="PANTHER" id="PTHR15837:SF0">
    <property type="entry name" value="RAN GUANINE NUCLEOTIDE RELEASE FACTOR"/>
    <property type="match status" value="1"/>
</dbReference>
<evidence type="ECO:0008006" key="7">
    <source>
        <dbReference type="Google" id="ProtNLM"/>
    </source>
</evidence>
<dbReference type="GO" id="GO:0005634">
    <property type="term" value="C:nucleus"/>
    <property type="evidence" value="ECO:0007669"/>
    <property type="project" value="TreeGrafter"/>
</dbReference>
<dbReference type="Gene3D" id="3.40.1000.10">
    <property type="entry name" value="Mog1/PsbP, alpha/beta/alpha sandwich"/>
    <property type="match status" value="1"/>
</dbReference>
<protein>
    <recommendedName>
        <fullName evidence="7">Ran guanine nucleotide release factor</fullName>
    </recommendedName>
</protein>
<proteinExistence type="inferred from homology"/>
<evidence type="ECO:0000313" key="6">
    <source>
        <dbReference type="Proteomes" id="UP000664534"/>
    </source>
</evidence>
<dbReference type="EMBL" id="CAJPDT010000003">
    <property type="protein sequence ID" value="CAF9907555.1"/>
    <property type="molecule type" value="Genomic_DNA"/>
</dbReference>
<evidence type="ECO:0000256" key="3">
    <source>
        <dbReference type="ARBA" id="ARBA00022927"/>
    </source>
</evidence>
<dbReference type="OrthoDB" id="10255285at2759"/>
<evidence type="ECO:0000313" key="5">
    <source>
        <dbReference type="EMBL" id="CAF9907555.1"/>
    </source>
</evidence>
<gene>
    <name evidence="5" type="ORF">IMSHALPRED_005566</name>
</gene>
<reference evidence="5" key="1">
    <citation type="submission" date="2021-03" db="EMBL/GenBank/DDBJ databases">
        <authorList>
            <person name="Tagirdzhanova G."/>
        </authorList>
    </citation>
    <scope>NUCLEOTIDE SEQUENCE</scope>
</reference>
<dbReference type="PANTHER" id="PTHR15837">
    <property type="entry name" value="RAN GUANINE NUCLEOTIDE RELEASE FACTOR"/>
    <property type="match status" value="1"/>
</dbReference>
<dbReference type="Proteomes" id="UP000664534">
    <property type="component" value="Unassembled WGS sequence"/>
</dbReference>
<dbReference type="AlphaFoldDB" id="A0A8H3I505"/>
<dbReference type="GO" id="GO:0006606">
    <property type="term" value="P:protein import into nucleus"/>
    <property type="evidence" value="ECO:0007669"/>
    <property type="project" value="TreeGrafter"/>
</dbReference>
<organism evidence="5 6">
    <name type="scientific">Imshaugia aleurites</name>
    <dbReference type="NCBI Taxonomy" id="172621"/>
    <lineage>
        <taxon>Eukaryota</taxon>
        <taxon>Fungi</taxon>
        <taxon>Dikarya</taxon>
        <taxon>Ascomycota</taxon>
        <taxon>Pezizomycotina</taxon>
        <taxon>Lecanoromycetes</taxon>
        <taxon>OSLEUM clade</taxon>
        <taxon>Lecanoromycetidae</taxon>
        <taxon>Lecanorales</taxon>
        <taxon>Lecanorineae</taxon>
        <taxon>Parmeliaceae</taxon>
        <taxon>Imshaugia</taxon>
    </lineage>
</organism>
<dbReference type="InterPro" id="IPR016123">
    <property type="entry name" value="Mog1/PsbP_a/b/a-sand"/>
</dbReference>
<dbReference type="SUPFAM" id="SSF55724">
    <property type="entry name" value="Mog1p/PsbP-like"/>
    <property type="match status" value="1"/>
</dbReference>
<keyword evidence="6" id="KW-1185">Reference proteome</keyword>
<keyword evidence="2" id="KW-0813">Transport</keyword>
<dbReference type="InterPro" id="IPR007681">
    <property type="entry name" value="Mog1"/>
</dbReference>
<dbReference type="Pfam" id="PF04603">
    <property type="entry name" value="Mog1"/>
    <property type="match status" value="1"/>
</dbReference>
<comment type="caution">
    <text evidence="5">The sequence shown here is derived from an EMBL/GenBank/DDBJ whole genome shotgun (WGS) entry which is preliminary data.</text>
</comment>
<feature type="region of interest" description="Disordered" evidence="4">
    <location>
        <begin position="151"/>
        <end position="170"/>
    </location>
</feature>
<accession>A0A8H3I505</accession>
<comment type="similarity">
    <text evidence="1">Belongs to the MOG1 family.</text>
</comment>
<name>A0A8H3I505_9LECA</name>
<evidence type="ECO:0000256" key="1">
    <source>
        <dbReference type="ARBA" id="ARBA00010307"/>
    </source>
</evidence>
<dbReference type="GO" id="GO:0005085">
    <property type="term" value="F:guanyl-nucleotide exchange factor activity"/>
    <property type="evidence" value="ECO:0007669"/>
    <property type="project" value="TreeGrafter"/>
</dbReference>